<protein>
    <submittedName>
        <fullName evidence="1">Adhesin</fullName>
    </submittedName>
</protein>
<dbReference type="EMBL" id="CP046294">
    <property type="protein sequence ID" value="QGR73018.1"/>
    <property type="molecule type" value="Genomic_DNA"/>
</dbReference>
<accession>A0ABX6FDG2</accession>
<gene>
    <name evidence="1" type="ORF">FOC37_09175</name>
</gene>
<organism evidence="1 2">
    <name type="scientific">Yersinia intermedia</name>
    <dbReference type="NCBI Taxonomy" id="631"/>
    <lineage>
        <taxon>Bacteria</taxon>
        <taxon>Pseudomonadati</taxon>
        <taxon>Pseudomonadota</taxon>
        <taxon>Gammaproteobacteria</taxon>
        <taxon>Enterobacterales</taxon>
        <taxon>Yersiniaceae</taxon>
        <taxon>Yersinia</taxon>
    </lineage>
</organism>
<reference evidence="1 2" key="1">
    <citation type="submission" date="2019-11" db="EMBL/GenBank/DDBJ databases">
        <title>FDA dAtabase for Regulatory Grade micrObial Sequences (FDA-ARGOS): Supporting development and validation of Infectious Disease Dx tests.</title>
        <authorList>
            <person name="Patel R."/>
            <person name="Rucinski S."/>
            <person name="Tallon L."/>
            <person name="Sadzewicz L."/>
            <person name="Vavikolanu K."/>
            <person name="Mehta A."/>
            <person name="Aluvathingal J."/>
            <person name="Nadendla S."/>
            <person name="Nandy P."/>
            <person name="Geyer C."/>
            <person name="Yan Y."/>
            <person name="Sichtig H."/>
        </authorList>
    </citation>
    <scope>NUCLEOTIDE SEQUENCE [LARGE SCALE GENOMIC DNA]</scope>
    <source>
        <strain evidence="1 2">FDAARGOS_729</strain>
    </source>
</reference>
<evidence type="ECO:0000313" key="2">
    <source>
        <dbReference type="Proteomes" id="UP000424966"/>
    </source>
</evidence>
<proteinExistence type="predicted"/>
<sequence length="330" mass="34288">MPFSATNRVPTTTSSFPNPDLYAYDSIYINPTSLSVSSCVSDSSLTTIAGYKVFKIAPGLGIIPRATVTADYVLANNTPETLSGTIGLPSTQATTSSGAVITNPLMGLAWCLAPRMSNISNFYKASTYINATTTGTWVIVADGTQTSQSNILLSNVNFTTVGNGYRDFKAIFSKSTTIRVSTLECIVSTPTQIDFGTVAINLQSGAELSTRTNSLIAQCTQDSSAGITANINVQFRALTGLYGGTPSRLALSQGGGYITGEINNGVTGSGSCSATTGLPFDNTQLKVGNITSTQASQTTSNQVTWRLCSGGSSLPTGSVDAAAEMLVTFN</sequence>
<evidence type="ECO:0000313" key="1">
    <source>
        <dbReference type="EMBL" id="QGR73018.1"/>
    </source>
</evidence>
<keyword evidence="2" id="KW-1185">Reference proteome</keyword>
<name>A0ABX6FDG2_YERIN</name>
<dbReference type="Proteomes" id="UP000424966">
    <property type="component" value="Chromosome"/>
</dbReference>